<dbReference type="Pfam" id="PF13578">
    <property type="entry name" value="Methyltransf_24"/>
    <property type="match status" value="1"/>
</dbReference>
<dbReference type="EMBL" id="FUWZ01000003">
    <property type="protein sequence ID" value="SKA33456.1"/>
    <property type="molecule type" value="Genomic_DNA"/>
</dbReference>
<protein>
    <submittedName>
        <fullName evidence="1">Methyltransferase domain-containing protein</fullName>
    </submittedName>
</protein>
<keyword evidence="1" id="KW-0808">Transferase</keyword>
<reference evidence="2" key="1">
    <citation type="submission" date="2017-02" db="EMBL/GenBank/DDBJ databases">
        <authorList>
            <person name="Varghese N."/>
            <person name="Submissions S."/>
        </authorList>
    </citation>
    <scope>NUCLEOTIDE SEQUENCE [LARGE SCALE GENOMIC DNA]</scope>
    <source>
        <strain evidence="2">DSM 22224</strain>
    </source>
</reference>
<proteinExistence type="predicted"/>
<dbReference type="InterPro" id="IPR029063">
    <property type="entry name" value="SAM-dependent_MTases_sf"/>
</dbReference>
<dbReference type="GO" id="GO:0008168">
    <property type="term" value="F:methyltransferase activity"/>
    <property type="evidence" value="ECO:0007669"/>
    <property type="project" value="UniProtKB-KW"/>
</dbReference>
<name>A0A1T4SYY8_9BACT</name>
<keyword evidence="1" id="KW-0489">Methyltransferase</keyword>
<organism evidence="1 2">
    <name type="scientific">Chitinophaga eiseniae</name>
    <dbReference type="NCBI Taxonomy" id="634771"/>
    <lineage>
        <taxon>Bacteria</taxon>
        <taxon>Pseudomonadati</taxon>
        <taxon>Bacteroidota</taxon>
        <taxon>Chitinophagia</taxon>
        <taxon>Chitinophagales</taxon>
        <taxon>Chitinophagaceae</taxon>
        <taxon>Chitinophaga</taxon>
    </lineage>
</organism>
<gene>
    <name evidence="1" type="ORF">SAMN04488128_103844</name>
</gene>
<dbReference type="STRING" id="634771.SAMN04488128_103844"/>
<dbReference type="Gene3D" id="3.40.50.150">
    <property type="entry name" value="Vaccinia Virus protein VP39"/>
    <property type="match status" value="1"/>
</dbReference>
<accession>A0A1T4SYY8</accession>
<dbReference type="GO" id="GO:0032259">
    <property type="term" value="P:methylation"/>
    <property type="evidence" value="ECO:0007669"/>
    <property type="project" value="UniProtKB-KW"/>
</dbReference>
<dbReference type="AlphaFoldDB" id="A0A1T4SYY8"/>
<dbReference type="Proteomes" id="UP000190367">
    <property type="component" value="Unassembled WGS sequence"/>
</dbReference>
<dbReference type="OrthoDB" id="9799672at2"/>
<sequence length="267" mass="30540">MKFGKLTRPVKRAFFAMSYYNRRYPQIFKWVFNSKEDANFTYDLTEGNILYLAQTLAVVTGEDHRKIERYIHEARNHAPLREHIIRESMKSVFRKVADPRADYGKRLGWYAMARIMKPKVLVETGVDKGHGSAILCAALLENKKEGYEGRYYGTDINPAAGALLGGEFATMGEILYGDSIESLKKLNQPIDLFINDSDHSAEYEYREYLTIKDMMAPGGIILGDNSHVTDKLAVFSAETNRNFLFFREEPRDHWYPGGGIGISFPKK</sequence>
<keyword evidence="2" id="KW-1185">Reference proteome</keyword>
<evidence type="ECO:0000313" key="1">
    <source>
        <dbReference type="EMBL" id="SKA33456.1"/>
    </source>
</evidence>
<dbReference type="SUPFAM" id="SSF53335">
    <property type="entry name" value="S-adenosyl-L-methionine-dependent methyltransferases"/>
    <property type="match status" value="1"/>
</dbReference>
<evidence type="ECO:0000313" key="2">
    <source>
        <dbReference type="Proteomes" id="UP000190367"/>
    </source>
</evidence>
<dbReference type="RefSeq" id="WP_078671169.1">
    <property type="nucleotide sequence ID" value="NZ_FUWZ01000003.1"/>
</dbReference>